<keyword evidence="3" id="KW-1185">Reference proteome</keyword>
<protein>
    <submittedName>
        <fullName evidence="2">Uncharacterized protein</fullName>
    </submittedName>
</protein>
<sequence length="159" mass="17720">MWANDGLMNECQSPHHPVSPPLNTSFSTINHNRRPQVSYRFHQMALITPHQTPCTTHQTTRKKTRNSKTKGVHPRPPKTSRKEVPPATRAFLTGAALMGGISLHEFSRKTGIPLSTISGILTRAQERAKKTGVPLWQPYCYGDGKRGRGVKKEKEGEDG</sequence>
<reference evidence="2" key="1">
    <citation type="journal article" date="2020" name="Stud. Mycol.">
        <title>101 Dothideomycetes genomes: a test case for predicting lifestyles and emergence of pathogens.</title>
        <authorList>
            <person name="Haridas S."/>
            <person name="Albert R."/>
            <person name="Binder M."/>
            <person name="Bloem J."/>
            <person name="Labutti K."/>
            <person name="Salamov A."/>
            <person name="Andreopoulos B."/>
            <person name="Baker S."/>
            <person name="Barry K."/>
            <person name="Bills G."/>
            <person name="Bluhm B."/>
            <person name="Cannon C."/>
            <person name="Castanera R."/>
            <person name="Culley D."/>
            <person name="Daum C."/>
            <person name="Ezra D."/>
            <person name="Gonzalez J."/>
            <person name="Henrissat B."/>
            <person name="Kuo A."/>
            <person name="Liang C."/>
            <person name="Lipzen A."/>
            <person name="Lutzoni F."/>
            <person name="Magnuson J."/>
            <person name="Mondo S."/>
            <person name="Nolan M."/>
            <person name="Ohm R."/>
            <person name="Pangilinan J."/>
            <person name="Park H.-J."/>
            <person name="Ramirez L."/>
            <person name="Alfaro M."/>
            <person name="Sun H."/>
            <person name="Tritt A."/>
            <person name="Yoshinaga Y."/>
            <person name="Zwiers L.-H."/>
            <person name="Turgeon B."/>
            <person name="Goodwin S."/>
            <person name="Spatafora J."/>
            <person name="Crous P."/>
            <person name="Grigoriev I."/>
        </authorList>
    </citation>
    <scope>NUCLEOTIDE SEQUENCE</scope>
    <source>
        <strain evidence="2">CBS 121167</strain>
    </source>
</reference>
<feature type="compositionally biased region" description="Basic residues" evidence="1">
    <location>
        <begin position="59"/>
        <end position="79"/>
    </location>
</feature>
<gene>
    <name evidence="2" type="ORF">K452DRAFT_292054</name>
</gene>
<dbReference type="AlphaFoldDB" id="A0A6A6AY02"/>
<dbReference type="EMBL" id="ML995511">
    <property type="protein sequence ID" value="KAF2136819.1"/>
    <property type="molecule type" value="Genomic_DNA"/>
</dbReference>
<name>A0A6A6AY02_9PEZI</name>
<dbReference type="GeneID" id="54298792"/>
<feature type="region of interest" description="Disordered" evidence="1">
    <location>
        <begin position="50"/>
        <end position="85"/>
    </location>
</feature>
<dbReference type="Proteomes" id="UP000799438">
    <property type="component" value="Unassembled WGS sequence"/>
</dbReference>
<evidence type="ECO:0000313" key="3">
    <source>
        <dbReference type="Proteomes" id="UP000799438"/>
    </source>
</evidence>
<organism evidence="2 3">
    <name type="scientific">Aplosporella prunicola CBS 121167</name>
    <dbReference type="NCBI Taxonomy" id="1176127"/>
    <lineage>
        <taxon>Eukaryota</taxon>
        <taxon>Fungi</taxon>
        <taxon>Dikarya</taxon>
        <taxon>Ascomycota</taxon>
        <taxon>Pezizomycotina</taxon>
        <taxon>Dothideomycetes</taxon>
        <taxon>Dothideomycetes incertae sedis</taxon>
        <taxon>Botryosphaeriales</taxon>
        <taxon>Aplosporellaceae</taxon>
        <taxon>Aplosporella</taxon>
    </lineage>
</organism>
<dbReference type="OrthoDB" id="3792558at2759"/>
<feature type="region of interest" description="Disordered" evidence="1">
    <location>
        <begin position="1"/>
        <end position="29"/>
    </location>
</feature>
<proteinExistence type="predicted"/>
<evidence type="ECO:0000256" key="1">
    <source>
        <dbReference type="SAM" id="MobiDB-lite"/>
    </source>
</evidence>
<evidence type="ECO:0000313" key="2">
    <source>
        <dbReference type="EMBL" id="KAF2136819.1"/>
    </source>
</evidence>
<accession>A0A6A6AY02</accession>
<dbReference type="RefSeq" id="XP_033392537.1">
    <property type="nucleotide sequence ID" value="XM_033541296.1"/>
</dbReference>